<name>A0A814N0K7_9BILA</name>
<proteinExistence type="inferred from homology"/>
<organism evidence="4 6">
    <name type="scientific">Didymodactylos carnosus</name>
    <dbReference type="NCBI Taxonomy" id="1234261"/>
    <lineage>
        <taxon>Eukaryota</taxon>
        <taxon>Metazoa</taxon>
        <taxon>Spiralia</taxon>
        <taxon>Gnathifera</taxon>
        <taxon>Rotifera</taxon>
        <taxon>Eurotatoria</taxon>
        <taxon>Bdelloidea</taxon>
        <taxon>Philodinida</taxon>
        <taxon>Philodinidae</taxon>
        <taxon>Didymodactylos</taxon>
    </lineage>
</organism>
<comment type="subcellular location">
    <subcellularLocation>
        <location evidence="3">Golgi apparatus</location>
        <location evidence="3">Golgi stack membrane</location>
        <topology evidence="3">Single-pass type II membrane protein</topology>
    </subcellularLocation>
</comment>
<protein>
    <recommendedName>
        <fullName evidence="3">L-Fucosyltransferase</fullName>
        <ecNumber evidence="3">2.4.1.-</ecNumber>
    </recommendedName>
</protein>
<keyword evidence="1 3" id="KW-0328">Glycosyltransferase</keyword>
<dbReference type="CDD" id="cd11301">
    <property type="entry name" value="Fut1_Fut2_like"/>
    <property type="match status" value="1"/>
</dbReference>
<evidence type="ECO:0000313" key="6">
    <source>
        <dbReference type="Proteomes" id="UP000663829"/>
    </source>
</evidence>
<keyword evidence="3" id="KW-0333">Golgi apparatus</keyword>
<dbReference type="AlphaFoldDB" id="A0A814N0K7"/>
<evidence type="ECO:0000313" key="4">
    <source>
        <dbReference type="EMBL" id="CAF1085575.1"/>
    </source>
</evidence>
<dbReference type="OrthoDB" id="10010525at2759"/>
<comment type="pathway">
    <text evidence="3">Protein modification; protein glycosylation.</text>
</comment>
<dbReference type="Proteomes" id="UP000663829">
    <property type="component" value="Unassembled WGS sequence"/>
</dbReference>
<dbReference type="GO" id="GO:0005975">
    <property type="term" value="P:carbohydrate metabolic process"/>
    <property type="evidence" value="ECO:0007669"/>
    <property type="project" value="InterPro"/>
</dbReference>
<dbReference type="Proteomes" id="UP000681722">
    <property type="component" value="Unassembled WGS sequence"/>
</dbReference>
<evidence type="ECO:0000313" key="5">
    <source>
        <dbReference type="EMBL" id="CAF3851160.1"/>
    </source>
</evidence>
<dbReference type="PANTHER" id="PTHR11927">
    <property type="entry name" value="GALACTOSIDE 2-L-FUCOSYLTRANSFERASE"/>
    <property type="match status" value="1"/>
</dbReference>
<dbReference type="PANTHER" id="PTHR11927:SF9">
    <property type="entry name" value="L-FUCOSYLTRANSFERASE"/>
    <property type="match status" value="1"/>
</dbReference>
<comment type="caution">
    <text evidence="4">The sequence shown here is derived from an EMBL/GenBank/DDBJ whole genome shotgun (WGS) entry which is preliminary data.</text>
</comment>
<dbReference type="GO" id="GO:0008107">
    <property type="term" value="F:galactoside 2-alpha-L-fucosyltransferase activity"/>
    <property type="evidence" value="ECO:0007669"/>
    <property type="project" value="InterPro"/>
</dbReference>
<accession>A0A814N0K7</accession>
<dbReference type="EMBL" id="CAJNOQ010005084">
    <property type="protein sequence ID" value="CAF1085575.1"/>
    <property type="molecule type" value="Genomic_DNA"/>
</dbReference>
<keyword evidence="6" id="KW-1185">Reference proteome</keyword>
<dbReference type="Pfam" id="PF01531">
    <property type="entry name" value="Glyco_transf_11"/>
    <property type="match status" value="1"/>
</dbReference>
<keyword evidence="3" id="KW-0325">Glycoprotein</keyword>
<dbReference type="InterPro" id="IPR002516">
    <property type="entry name" value="Glyco_trans_11"/>
</dbReference>
<dbReference type="Gene3D" id="3.40.50.11350">
    <property type="match status" value="1"/>
</dbReference>
<keyword evidence="3" id="KW-0812">Transmembrane</keyword>
<evidence type="ECO:0000256" key="1">
    <source>
        <dbReference type="ARBA" id="ARBA00022676"/>
    </source>
</evidence>
<keyword evidence="2 3" id="KW-0808">Transferase</keyword>
<evidence type="ECO:0000256" key="2">
    <source>
        <dbReference type="ARBA" id="ARBA00022679"/>
    </source>
</evidence>
<dbReference type="UniPathway" id="UPA00378"/>
<keyword evidence="3" id="KW-0735">Signal-anchor</keyword>
<dbReference type="GO" id="GO:0032580">
    <property type="term" value="C:Golgi cisterna membrane"/>
    <property type="evidence" value="ECO:0007669"/>
    <property type="project" value="UniProtKB-SubCell"/>
</dbReference>
<comment type="similarity">
    <text evidence="3">Belongs to the glycosyltransferase 11 family.</text>
</comment>
<sequence length="422" mass="48069">MNTSVTEQPVSNAVGLDTDSSAVNHHKRIREQAEQSYLNNVQSQLTKYISRSVKRQRTYVISDIVGFKVCEVDRTNTSSTTLPCKVIESHDMGIIRTLSNFVLPSSLTVNTNATQRINSSPDENMKQLSNSSNGTIVLERQKTDVQNSCVIVLKSSGGRLGNKMFMYATAYGLTRTYHCSMYLERKAFDELRETFLVEPIKRISDEQFSNIKNKTQALSNGCHYPNLSKIITNSTILELSGYWQNYKYFVNYSTEIRDQFTLKKNILLEMDKYFTNNSKLKNATLVGVHVRRGDFLSKHNVDAGFTVSSAEYINKSMIYFTKNYQNVYFIIASDDKTWCTETFGKQQNNNVLITPNHFTPSEDLAVLTSCNHTIVTVGTFGWWTAFLTNGEVLCDKNYPRNGTWLSGLCPGQEYYPPWYKSL</sequence>
<dbReference type="EC" id="2.4.1.-" evidence="3"/>
<gene>
    <name evidence="4" type="ORF">GPM918_LOCUS17989</name>
    <name evidence="5" type="ORF">SRO942_LOCUS17986</name>
</gene>
<dbReference type="EMBL" id="CAJOBC010005084">
    <property type="protein sequence ID" value="CAF3851160.1"/>
    <property type="molecule type" value="Genomic_DNA"/>
</dbReference>
<reference evidence="4" key="1">
    <citation type="submission" date="2021-02" db="EMBL/GenBank/DDBJ databases">
        <authorList>
            <person name="Nowell W R."/>
        </authorList>
    </citation>
    <scope>NUCLEOTIDE SEQUENCE</scope>
</reference>
<evidence type="ECO:0000256" key="3">
    <source>
        <dbReference type="RuleBase" id="RU363129"/>
    </source>
</evidence>